<dbReference type="Proteomes" id="UP000262621">
    <property type="component" value="Unassembled WGS sequence"/>
</dbReference>
<keyword evidence="3" id="KW-0489">Methyltransferase</keyword>
<keyword evidence="4" id="KW-0808">Transferase</keyword>
<comment type="catalytic activity">
    <reaction evidence="6">
        <text>a 2'-deoxyadenosine in DNA + S-adenosyl-L-methionine = an N(6)-methyl-2'-deoxyadenosine in DNA + S-adenosyl-L-homocysteine + H(+)</text>
        <dbReference type="Rhea" id="RHEA:15197"/>
        <dbReference type="Rhea" id="RHEA-COMP:12418"/>
        <dbReference type="Rhea" id="RHEA-COMP:12419"/>
        <dbReference type="ChEBI" id="CHEBI:15378"/>
        <dbReference type="ChEBI" id="CHEBI:57856"/>
        <dbReference type="ChEBI" id="CHEBI:59789"/>
        <dbReference type="ChEBI" id="CHEBI:90615"/>
        <dbReference type="ChEBI" id="CHEBI:90616"/>
        <dbReference type="EC" id="2.1.1.72"/>
    </reaction>
</comment>
<evidence type="ECO:0000313" key="9">
    <source>
        <dbReference type="Proteomes" id="UP000262621"/>
    </source>
</evidence>
<proteinExistence type="inferred from homology"/>
<dbReference type="Pfam" id="PF07669">
    <property type="entry name" value="Eco57I"/>
    <property type="match status" value="1"/>
</dbReference>
<dbReference type="RefSeq" id="WP_117229693.1">
    <property type="nucleotide sequence ID" value="NZ_CP061725.1"/>
</dbReference>
<dbReference type="GO" id="GO:0006304">
    <property type="term" value="P:DNA modification"/>
    <property type="evidence" value="ECO:0007669"/>
    <property type="project" value="InterPro"/>
</dbReference>
<dbReference type="InterPro" id="IPR011639">
    <property type="entry name" value="MethylTrfase_TaqI-like_dom"/>
</dbReference>
<dbReference type="EMBL" id="QVFU01000025">
    <property type="protein sequence ID" value="RFS44755.1"/>
    <property type="molecule type" value="Genomic_DNA"/>
</dbReference>
<evidence type="ECO:0000313" key="8">
    <source>
        <dbReference type="EMBL" id="RFS44755.1"/>
    </source>
</evidence>
<gene>
    <name evidence="8" type="ORF">D0Q02_20775</name>
</gene>
<dbReference type="GO" id="GO:0032259">
    <property type="term" value="P:methylation"/>
    <property type="evidence" value="ECO:0007669"/>
    <property type="project" value="UniProtKB-KW"/>
</dbReference>
<evidence type="ECO:0000256" key="2">
    <source>
        <dbReference type="ARBA" id="ARBA00011900"/>
    </source>
</evidence>
<reference evidence="8 9" key="1">
    <citation type="submission" date="2018-08" db="EMBL/GenBank/DDBJ databases">
        <title>Verrucosispora craniellae sp. nov., isolated from a marine sponge in the South China Sea.</title>
        <authorList>
            <person name="Li L."/>
            <person name="Lin H.W."/>
        </authorList>
    </citation>
    <scope>NUCLEOTIDE SEQUENCE [LARGE SCALE GENOMIC DNA]</scope>
    <source>
        <strain evidence="8 9">LHW63014</strain>
    </source>
</reference>
<keyword evidence="9" id="KW-1185">Reference proteome</keyword>
<dbReference type="GO" id="GO:0003676">
    <property type="term" value="F:nucleic acid binding"/>
    <property type="evidence" value="ECO:0007669"/>
    <property type="project" value="InterPro"/>
</dbReference>
<evidence type="ECO:0000256" key="3">
    <source>
        <dbReference type="ARBA" id="ARBA00022603"/>
    </source>
</evidence>
<organism evidence="8 9">
    <name type="scientific">Micromonospora craniellae</name>
    <dbReference type="NCBI Taxonomy" id="2294034"/>
    <lineage>
        <taxon>Bacteria</taxon>
        <taxon>Bacillati</taxon>
        <taxon>Actinomycetota</taxon>
        <taxon>Actinomycetes</taxon>
        <taxon>Micromonosporales</taxon>
        <taxon>Micromonosporaceae</taxon>
        <taxon>Micromonospora</taxon>
    </lineage>
</organism>
<evidence type="ECO:0000256" key="6">
    <source>
        <dbReference type="ARBA" id="ARBA00047942"/>
    </source>
</evidence>
<evidence type="ECO:0000256" key="1">
    <source>
        <dbReference type="ARBA" id="ARBA00006594"/>
    </source>
</evidence>
<dbReference type="InterPro" id="IPR029063">
    <property type="entry name" value="SAM-dependent_MTases_sf"/>
</dbReference>
<evidence type="ECO:0000259" key="7">
    <source>
        <dbReference type="Pfam" id="PF07669"/>
    </source>
</evidence>
<dbReference type="InterPro" id="IPR050953">
    <property type="entry name" value="N4_N6_ade-DNA_methylase"/>
</dbReference>
<protein>
    <recommendedName>
        <fullName evidence="2">site-specific DNA-methyltransferase (adenine-specific)</fullName>
        <ecNumber evidence="2">2.1.1.72</ecNumber>
    </recommendedName>
</protein>
<sequence>MTFERLSREEARAPLARLVEAYRTQADQIEASGSAYSEAQVRLDFLDKMLQILGWDVFNQAGKAQDARDVVVEQSLVEDGSTGRPDYRLRVGGRDWIPWEAKKPSINLAASQRSAHQVRLYGFTLQRPIGVLTNFSETIIYNCTFEVQGEDGPDVGAIPGCRFRWDEYVDRFDDLWDRLSYEAAISGRFYEVLDYEEPPRGESPFDKTFLAHFRRWRLQLAQTVADENPALPAAEVGRRTQRLLNALLFLRVCEDRNISRYKDLLRSAENARIFDEFERADRVFNAGLFSVLKTTKVGSSVLRKVVTELYWPQSKFAYALLEPDTLSAVYEQYLAERVVLDSNRKASIVAKPELTHSGGVVPTPMGVVDALLDASLPAQLPPGTTLASDLSVLDPACGSGVFLVRTLQRLIAAVELTGETIDLDLRATLAKQHVFGVDIDGEAVEVARLSLLLVVLGSDTGEVRNGQNILPDLSKNVQTGNSLVGPDFDRLLPTMAMIPEARAEAAPFDWQTAFPQVLAGGGFSCIVGNPPYIRIQVLNEYLTAQLAYYQDARSGFRSTSGSFDVYMLFIEKCLALLAPSGMMALIVKSSLLTSPSATALRELLGPRLVELVHFGAQQVFPGRSTYTCLVIATGTVQTGPARLIPIDDVDAFLRQPSIGRPTIVERSELTGAPWAMASAEAARAFAAMDRAAVARLGDEGWVKVFVGVQTSADAIYYLKVVHDDDASPWIKVKDAIDRTWEIERGILRKAVRDVRLAAYGAEPEPDYVLLFPYEITPPAKGRRRGQSRLLSNCDLKENYPNALAYLEANEVKLRRRSISPNPGPSFWAYGRSQSLTALDTPKIINRTLSVVPQYVPDRSGLVTPGGGDGGPYTLLRPAPECPLTIDAVIALLSHPAVDAYIASRSKEYRGAYVVHRRATLDPVPIPPLTGSEIAELTARVQEAQALELRLRTEQDTRIIKAARERRMVVIGEINEVITAAYGLTSEQLRFLQE</sequence>
<keyword evidence="5" id="KW-0949">S-adenosyl-L-methionine</keyword>
<feature type="domain" description="Type II methyltransferase M.TaqI-like" evidence="7">
    <location>
        <begin position="433"/>
        <end position="620"/>
    </location>
</feature>
<dbReference type="AlphaFoldDB" id="A0A372FVF4"/>
<accession>A0A372FVF4</accession>
<dbReference type="Gene3D" id="3.40.50.150">
    <property type="entry name" value="Vaccinia Virus protein VP39"/>
    <property type="match status" value="1"/>
</dbReference>
<dbReference type="SUPFAM" id="SSF53335">
    <property type="entry name" value="S-adenosyl-L-methionine-dependent methyltransferases"/>
    <property type="match status" value="1"/>
</dbReference>
<dbReference type="GO" id="GO:0009007">
    <property type="term" value="F:site-specific DNA-methyltransferase (adenine-specific) activity"/>
    <property type="evidence" value="ECO:0007669"/>
    <property type="project" value="UniProtKB-EC"/>
</dbReference>
<dbReference type="PROSITE" id="PS00092">
    <property type="entry name" value="N6_MTASE"/>
    <property type="match status" value="1"/>
</dbReference>
<name>A0A372FVF4_9ACTN</name>
<comment type="caution">
    <text evidence="8">The sequence shown here is derived from an EMBL/GenBank/DDBJ whole genome shotgun (WGS) entry which is preliminary data.</text>
</comment>
<dbReference type="InterPro" id="IPR002052">
    <property type="entry name" value="DNA_methylase_N6_adenine_CS"/>
</dbReference>
<dbReference type="PANTHER" id="PTHR33841">
    <property type="entry name" value="DNA METHYLTRANSFERASE YEEA-RELATED"/>
    <property type="match status" value="1"/>
</dbReference>
<comment type="similarity">
    <text evidence="1">Belongs to the N(4)/N(6)-methyltransferase family.</text>
</comment>
<dbReference type="PRINTS" id="PR00507">
    <property type="entry name" value="N12N6MTFRASE"/>
</dbReference>
<evidence type="ECO:0000256" key="5">
    <source>
        <dbReference type="ARBA" id="ARBA00022691"/>
    </source>
</evidence>
<dbReference type="OrthoDB" id="4280289at2"/>
<dbReference type="PANTHER" id="PTHR33841:SF5">
    <property type="entry name" value="DNA METHYLASE (MODIFICATION METHYLASE) (METHYLTRANSFERASE)-RELATED"/>
    <property type="match status" value="1"/>
</dbReference>
<dbReference type="EC" id="2.1.1.72" evidence="2"/>
<evidence type="ECO:0000256" key="4">
    <source>
        <dbReference type="ARBA" id="ARBA00022679"/>
    </source>
</evidence>